<dbReference type="SUPFAM" id="SSF88874">
    <property type="entry name" value="Receptor-binding domain of short tail fibre protein gp12"/>
    <property type="match status" value="1"/>
</dbReference>
<proteinExistence type="predicted"/>
<dbReference type="InterPro" id="IPR053827">
    <property type="entry name" value="Gp10_C"/>
</dbReference>
<name>A0A8S5MYQ8_9CAUD</name>
<dbReference type="Pfam" id="PF21939">
    <property type="entry name" value="Gp10_C"/>
    <property type="match status" value="1"/>
</dbReference>
<accession>A0A8S5MYQ8</accession>
<feature type="domain" description="Baseplate structural protein Gp10 C-terminal" evidence="1">
    <location>
        <begin position="132"/>
        <end position="277"/>
    </location>
</feature>
<protein>
    <submittedName>
        <fullName evidence="2">Baseplate protein</fullName>
    </submittedName>
</protein>
<evidence type="ECO:0000259" key="1">
    <source>
        <dbReference type="Pfam" id="PF21939"/>
    </source>
</evidence>
<sequence length="278" mass="29329">MASSNFKVFAESVAALNVVSDAEYATDTQRINGVVPGLAPAALHNKLYKQATIMAAALAQVLVEQGQNALDSDYAALVASLKKSLVLSLNGEKPDKNGNIQKNFVYSVEGKTPDSKGNVALDIDYLNAMSFVGSVVITKENINPGTKIGGTWQLLQSGRYIRTAGDGYAGGALGGSETFTLSVNQLPAHGHGATIYSADLRGTFIAANQVGADGGRTTGVFSRTGIWAGACAHKGDAREVVNFNGNHSHQISINNTGNGDKVKFEPPYLCLYFWLRTA</sequence>
<evidence type="ECO:0000313" key="2">
    <source>
        <dbReference type="EMBL" id="DAD87332.1"/>
    </source>
</evidence>
<dbReference type="EMBL" id="BK015019">
    <property type="protein sequence ID" value="DAD87332.1"/>
    <property type="molecule type" value="Genomic_DNA"/>
</dbReference>
<reference evidence="2" key="1">
    <citation type="journal article" date="2021" name="Proc. Natl. Acad. Sci. U.S.A.">
        <title>A Catalog of Tens of Thousands of Viruses from Human Metagenomes Reveals Hidden Associations with Chronic Diseases.</title>
        <authorList>
            <person name="Tisza M.J."/>
            <person name="Buck C.B."/>
        </authorList>
    </citation>
    <scope>NUCLEOTIDE SEQUENCE</scope>
    <source>
        <strain evidence="2">CtCop38</strain>
    </source>
</reference>
<organism evidence="2">
    <name type="scientific">Myoviridae sp. ctCop38</name>
    <dbReference type="NCBI Taxonomy" id="2826632"/>
    <lineage>
        <taxon>Viruses</taxon>
        <taxon>Duplodnaviria</taxon>
        <taxon>Heunggongvirae</taxon>
        <taxon>Uroviricota</taxon>
        <taxon>Caudoviricetes</taxon>
    </lineage>
</organism>